<feature type="chain" id="PRO_5047014646" evidence="1">
    <location>
        <begin position="25"/>
        <end position="261"/>
    </location>
</feature>
<evidence type="ECO:0000256" key="1">
    <source>
        <dbReference type="SAM" id="SignalP"/>
    </source>
</evidence>
<organism evidence="2 3">
    <name type="scientific">Shewanella schlegeliana</name>
    <dbReference type="NCBI Taxonomy" id="190308"/>
    <lineage>
        <taxon>Bacteria</taxon>
        <taxon>Pseudomonadati</taxon>
        <taxon>Pseudomonadota</taxon>
        <taxon>Gammaproteobacteria</taxon>
        <taxon>Alteromonadales</taxon>
        <taxon>Shewanellaceae</taxon>
        <taxon>Shewanella</taxon>
    </lineage>
</organism>
<keyword evidence="3" id="KW-1185">Reference proteome</keyword>
<keyword evidence="1" id="KW-0732">Signal</keyword>
<dbReference type="InterPro" id="IPR050767">
    <property type="entry name" value="Sel1_AlgK"/>
</dbReference>
<dbReference type="InterPro" id="IPR011990">
    <property type="entry name" value="TPR-like_helical_dom_sf"/>
</dbReference>
<accession>A0ABS1SW29</accession>
<evidence type="ECO:0000313" key="3">
    <source>
        <dbReference type="Proteomes" id="UP000604898"/>
    </source>
</evidence>
<dbReference type="PANTHER" id="PTHR11102:SF160">
    <property type="entry name" value="ERAD-ASSOCIATED E3 UBIQUITIN-PROTEIN LIGASE COMPONENT HRD3"/>
    <property type="match status" value="1"/>
</dbReference>
<dbReference type="SUPFAM" id="SSF81901">
    <property type="entry name" value="HCP-like"/>
    <property type="match status" value="1"/>
</dbReference>
<evidence type="ECO:0000313" key="2">
    <source>
        <dbReference type="EMBL" id="MBL4912746.1"/>
    </source>
</evidence>
<proteinExistence type="predicted"/>
<dbReference type="Proteomes" id="UP000604898">
    <property type="component" value="Unassembled WGS sequence"/>
</dbReference>
<protein>
    <submittedName>
        <fullName evidence="2">Sel1 repeat family protein</fullName>
    </submittedName>
</protein>
<reference evidence="2 3" key="1">
    <citation type="submission" date="2021-01" db="EMBL/GenBank/DDBJ databases">
        <title>Genome sequence of Shewanella schlegeliana JCM 11561.</title>
        <authorList>
            <person name="Zhang H."/>
            <person name="Li C."/>
        </authorList>
    </citation>
    <scope>NUCLEOTIDE SEQUENCE [LARGE SCALE GENOMIC DNA]</scope>
    <source>
        <strain evidence="2 3">JCM 11561</strain>
    </source>
</reference>
<name>A0ABS1SW29_9GAMM</name>
<dbReference type="RefSeq" id="WP_202720980.1">
    <property type="nucleotide sequence ID" value="NZ_BPEX01000012.1"/>
</dbReference>
<gene>
    <name evidence="2" type="ORF">JMA39_06270</name>
</gene>
<sequence length="261" mass="28813">MNCRPWILNTVVVFFLAVSSGANAFSIPQPQGSEEASRLVHIQLKATQGDKDAQYLLGLMYLSGRFVAQDRDLGLQWLTDAAQLGHVKAQQTIADLAFEGSLIERDLSTAEQWYSELSKQGNKWANFRLGFIYAAGGQGVERNCGKAVEQFNAVGDMISLGNVAWILATCPEAQYRNGNKALELSLALLESNEQDPTNLDNLAAAYAEIGDFTAAISTQQKAIKALNLSKDQSKTVEFKQRLKSYQNYEPYREVLPLTNNP</sequence>
<dbReference type="Gene3D" id="1.25.40.10">
    <property type="entry name" value="Tetratricopeptide repeat domain"/>
    <property type="match status" value="2"/>
</dbReference>
<dbReference type="Pfam" id="PF08238">
    <property type="entry name" value="Sel1"/>
    <property type="match status" value="3"/>
</dbReference>
<dbReference type="InterPro" id="IPR006597">
    <property type="entry name" value="Sel1-like"/>
</dbReference>
<feature type="signal peptide" evidence="1">
    <location>
        <begin position="1"/>
        <end position="24"/>
    </location>
</feature>
<dbReference type="EMBL" id="JAESVD010000003">
    <property type="protein sequence ID" value="MBL4912746.1"/>
    <property type="molecule type" value="Genomic_DNA"/>
</dbReference>
<comment type="caution">
    <text evidence="2">The sequence shown here is derived from an EMBL/GenBank/DDBJ whole genome shotgun (WGS) entry which is preliminary data.</text>
</comment>
<dbReference type="SMART" id="SM00671">
    <property type="entry name" value="SEL1"/>
    <property type="match status" value="3"/>
</dbReference>
<dbReference type="PANTHER" id="PTHR11102">
    <property type="entry name" value="SEL-1-LIKE PROTEIN"/>
    <property type="match status" value="1"/>
</dbReference>